<dbReference type="NCBIfam" id="TIGR02124">
    <property type="entry name" value="hypE"/>
    <property type="match status" value="1"/>
</dbReference>
<protein>
    <submittedName>
        <fullName evidence="5">Hydrogenase expression/formation protein HypE</fullName>
    </submittedName>
</protein>
<dbReference type="GO" id="GO:0051604">
    <property type="term" value="P:protein maturation"/>
    <property type="evidence" value="ECO:0007669"/>
    <property type="project" value="TreeGrafter"/>
</dbReference>
<organism evidence="5 6">
    <name type="scientific">Mycobacterium lentiflavum</name>
    <dbReference type="NCBI Taxonomy" id="141349"/>
    <lineage>
        <taxon>Bacteria</taxon>
        <taxon>Bacillati</taxon>
        <taxon>Actinomycetota</taxon>
        <taxon>Actinomycetes</taxon>
        <taxon>Mycobacteriales</taxon>
        <taxon>Mycobacteriaceae</taxon>
        <taxon>Mycobacterium</taxon>
        <taxon>Mycobacterium simiae complex</taxon>
    </lineage>
</organism>
<dbReference type="PANTHER" id="PTHR30303">
    <property type="entry name" value="HYDROGENASE ISOENZYMES FORMATION PROTEIN HYPE"/>
    <property type="match status" value="1"/>
</dbReference>
<feature type="domain" description="PurM-like C-terminal" evidence="4">
    <location>
        <begin position="192"/>
        <end position="340"/>
    </location>
</feature>
<dbReference type="EMBL" id="CTEE01000001">
    <property type="protein sequence ID" value="CQD23069.1"/>
    <property type="molecule type" value="Genomic_DNA"/>
</dbReference>
<sequence>MSSTDAMTAAQREDRVLERIDKFRQRRPRLLDDVVTLAHGAGGKSSAALVDAVFLEAFRNSELEQLGDAAILSTPSGERLAFSTDSYVVQPLRFPGGSIGQVAVHGTINDLAVSGARPEWLSAGFVIEEGFPISDLREIVADMSEAAASAGVQIVTGDTKVVGRGAADGMYICTTGVGVIPEGRRLARDQVQAGDKVLLSGTIGEHGMAVMLARGDLAIDADITSDTAPVNALVEALLGAAPSTRWMRDATRGGVGTVCNELAKDAPFAVILDEDKLPVEPQVLGACDMLGIDPLYVANEGKFVAIVAPDEADAGVAALRAHPRGGRATVVGEIVPEPPGIVALRTSFGGSRIVRHACRRPASTNLLKSQGGDDVFGDPRSGGRHRRRRSPSGQG</sequence>
<gene>
    <name evidence="5" type="primary">hypE_3</name>
    <name evidence="5" type="ORF">BN1232_05858</name>
</gene>
<dbReference type="InterPro" id="IPR010918">
    <property type="entry name" value="PurM-like_C_dom"/>
</dbReference>
<dbReference type="PANTHER" id="PTHR30303:SF0">
    <property type="entry name" value="CARBAMOYL DEHYDRATASE HYPE"/>
    <property type="match status" value="1"/>
</dbReference>
<evidence type="ECO:0000313" key="5">
    <source>
        <dbReference type="EMBL" id="CQD23069.1"/>
    </source>
</evidence>
<dbReference type="SUPFAM" id="SSF56042">
    <property type="entry name" value="PurM C-terminal domain-like"/>
    <property type="match status" value="1"/>
</dbReference>
<evidence type="ECO:0000259" key="4">
    <source>
        <dbReference type="Pfam" id="PF02769"/>
    </source>
</evidence>
<dbReference type="Pfam" id="PF00586">
    <property type="entry name" value="AIRS"/>
    <property type="match status" value="1"/>
</dbReference>
<evidence type="ECO:0000313" key="6">
    <source>
        <dbReference type="Proteomes" id="UP000199251"/>
    </source>
</evidence>
<dbReference type="InterPro" id="IPR011854">
    <property type="entry name" value="HypE"/>
</dbReference>
<dbReference type="Pfam" id="PF02769">
    <property type="entry name" value="AIRS_C"/>
    <property type="match status" value="1"/>
</dbReference>
<dbReference type="AlphaFoldDB" id="A0A0E3WE50"/>
<dbReference type="SUPFAM" id="SSF55326">
    <property type="entry name" value="PurM N-terminal domain-like"/>
    <property type="match status" value="1"/>
</dbReference>
<dbReference type="Gene3D" id="3.30.1330.10">
    <property type="entry name" value="PurM-like, N-terminal domain"/>
    <property type="match status" value="1"/>
</dbReference>
<name>A0A0E3WE50_MYCLN</name>
<feature type="compositionally biased region" description="Basic residues" evidence="2">
    <location>
        <begin position="382"/>
        <end position="395"/>
    </location>
</feature>
<dbReference type="STRING" id="141349.BN1232_05858"/>
<dbReference type="Proteomes" id="UP000199251">
    <property type="component" value="Unassembled WGS sequence"/>
</dbReference>
<reference evidence="5 6" key="1">
    <citation type="submission" date="2015-03" db="EMBL/GenBank/DDBJ databases">
        <authorList>
            <person name="Urmite Genomes"/>
        </authorList>
    </citation>
    <scope>NUCLEOTIDE SEQUENCE [LARGE SCALE GENOMIC DNA]</scope>
    <source>
        <strain evidence="5 6">CSUR P1491</strain>
    </source>
</reference>
<dbReference type="InterPro" id="IPR036676">
    <property type="entry name" value="PurM-like_C_sf"/>
</dbReference>
<feature type="region of interest" description="Disordered" evidence="2">
    <location>
        <begin position="364"/>
        <end position="395"/>
    </location>
</feature>
<accession>A0A0E3WE50</accession>
<comment type="similarity">
    <text evidence="1">Belongs to the HypE family.</text>
</comment>
<dbReference type="Gene3D" id="3.90.650.10">
    <property type="entry name" value="PurM-like C-terminal domain"/>
    <property type="match status" value="1"/>
</dbReference>
<evidence type="ECO:0000256" key="2">
    <source>
        <dbReference type="SAM" id="MobiDB-lite"/>
    </source>
</evidence>
<dbReference type="InterPro" id="IPR016188">
    <property type="entry name" value="PurM-like_N"/>
</dbReference>
<dbReference type="CDD" id="cd02197">
    <property type="entry name" value="HypE"/>
    <property type="match status" value="1"/>
</dbReference>
<feature type="domain" description="PurM-like N-terminal" evidence="3">
    <location>
        <begin position="68"/>
        <end position="180"/>
    </location>
</feature>
<dbReference type="InterPro" id="IPR036921">
    <property type="entry name" value="PurM-like_N_sf"/>
</dbReference>
<proteinExistence type="inferred from homology"/>
<evidence type="ECO:0000259" key="3">
    <source>
        <dbReference type="Pfam" id="PF00586"/>
    </source>
</evidence>
<evidence type="ECO:0000256" key="1">
    <source>
        <dbReference type="ARBA" id="ARBA00006243"/>
    </source>
</evidence>